<reference evidence="1" key="1">
    <citation type="submission" date="2023-07" db="EMBL/GenBank/DDBJ databases">
        <title>Sorghum-associated microbial communities from plants grown in Nebraska, USA.</title>
        <authorList>
            <person name="Schachtman D."/>
        </authorList>
    </citation>
    <scope>NUCLEOTIDE SEQUENCE</scope>
    <source>
        <strain evidence="1">DS2795</strain>
    </source>
</reference>
<gene>
    <name evidence="1" type="ORF">J2W25_000180</name>
</gene>
<evidence type="ECO:0000313" key="1">
    <source>
        <dbReference type="EMBL" id="MDP9921175.1"/>
    </source>
</evidence>
<dbReference type="Proteomes" id="UP001244295">
    <property type="component" value="Unassembled WGS sequence"/>
</dbReference>
<dbReference type="EMBL" id="JAUSRR010000001">
    <property type="protein sequence ID" value="MDP9921175.1"/>
    <property type="molecule type" value="Genomic_DNA"/>
</dbReference>
<comment type="caution">
    <text evidence="1">The sequence shown here is derived from an EMBL/GenBank/DDBJ whole genome shotgun (WGS) entry which is preliminary data.</text>
</comment>
<dbReference type="AlphaFoldDB" id="A0AAW8DP02"/>
<name>A0AAW8DP02_9BURK</name>
<accession>A0AAW8DP02</accession>
<evidence type="ECO:0000313" key="2">
    <source>
        <dbReference type="Proteomes" id="UP001244295"/>
    </source>
</evidence>
<organism evidence="1 2">
    <name type="scientific">Variovorax boronicumulans</name>
    <dbReference type="NCBI Taxonomy" id="436515"/>
    <lineage>
        <taxon>Bacteria</taxon>
        <taxon>Pseudomonadati</taxon>
        <taxon>Pseudomonadota</taxon>
        <taxon>Betaproteobacteria</taxon>
        <taxon>Burkholderiales</taxon>
        <taxon>Comamonadaceae</taxon>
        <taxon>Variovorax</taxon>
    </lineage>
</organism>
<protein>
    <submittedName>
        <fullName evidence="1">Uncharacterized protein</fullName>
    </submittedName>
</protein>
<proteinExistence type="predicted"/>
<sequence length="99" mass="10858">MPFNFVEANAAEMATLSMAIGPPNVARQIAVDVCMADGRNFPMPKVTQPESYGKLIFGCEAVMTNESHEIGRERGSSLSNIERMHVTILDFPSRSILLT</sequence>